<proteinExistence type="predicted"/>
<protein>
    <submittedName>
        <fullName evidence="1">Uncharacterized protein</fullName>
    </submittedName>
</protein>
<comment type="caution">
    <text evidence="1">The sequence shown here is derived from an EMBL/GenBank/DDBJ whole genome shotgun (WGS) entry which is preliminary data.</text>
</comment>
<sequence length="86" mass="10224">MIRILRNTVIAFQCYRYNDGIPGFHFLKVTYSLVVDILLSSQYYNRHPFNNQSKSTMFQFASCIGFRMDVRYLLHLQRAFQGYSIV</sequence>
<accession>A0A645EWX9</accession>
<evidence type="ECO:0000313" key="1">
    <source>
        <dbReference type="EMBL" id="MPN06531.1"/>
    </source>
</evidence>
<organism evidence="1">
    <name type="scientific">bioreactor metagenome</name>
    <dbReference type="NCBI Taxonomy" id="1076179"/>
    <lineage>
        <taxon>unclassified sequences</taxon>
        <taxon>metagenomes</taxon>
        <taxon>ecological metagenomes</taxon>
    </lineage>
</organism>
<name>A0A645EWX9_9ZZZZ</name>
<dbReference type="AlphaFoldDB" id="A0A645EWX9"/>
<dbReference type="EMBL" id="VSSQ01052447">
    <property type="protein sequence ID" value="MPN06531.1"/>
    <property type="molecule type" value="Genomic_DNA"/>
</dbReference>
<gene>
    <name evidence="1" type="ORF">SDC9_153787</name>
</gene>
<reference evidence="1" key="1">
    <citation type="submission" date="2019-08" db="EMBL/GenBank/DDBJ databases">
        <authorList>
            <person name="Kucharzyk K."/>
            <person name="Murdoch R.W."/>
            <person name="Higgins S."/>
            <person name="Loffler F."/>
        </authorList>
    </citation>
    <scope>NUCLEOTIDE SEQUENCE</scope>
</reference>